<dbReference type="Proteomes" id="UP000827976">
    <property type="component" value="Chromosome 8"/>
</dbReference>
<name>A0ACB7VJA9_DIOAL</name>
<dbReference type="EMBL" id="CM037018">
    <property type="protein sequence ID" value="KAH7674139.1"/>
    <property type="molecule type" value="Genomic_DNA"/>
</dbReference>
<evidence type="ECO:0000313" key="2">
    <source>
        <dbReference type="Proteomes" id="UP000827976"/>
    </source>
</evidence>
<keyword evidence="2" id="KW-1185">Reference proteome</keyword>
<organism evidence="1 2">
    <name type="scientific">Dioscorea alata</name>
    <name type="common">Purple yam</name>
    <dbReference type="NCBI Taxonomy" id="55571"/>
    <lineage>
        <taxon>Eukaryota</taxon>
        <taxon>Viridiplantae</taxon>
        <taxon>Streptophyta</taxon>
        <taxon>Embryophyta</taxon>
        <taxon>Tracheophyta</taxon>
        <taxon>Spermatophyta</taxon>
        <taxon>Magnoliopsida</taxon>
        <taxon>Liliopsida</taxon>
        <taxon>Dioscoreales</taxon>
        <taxon>Dioscoreaceae</taxon>
        <taxon>Dioscorea</taxon>
    </lineage>
</organism>
<reference evidence="2" key="1">
    <citation type="journal article" date="2022" name="Nat. Commun.">
        <title>Chromosome evolution and the genetic basis of agronomically important traits in greater yam.</title>
        <authorList>
            <person name="Bredeson J.V."/>
            <person name="Lyons J.B."/>
            <person name="Oniyinde I.O."/>
            <person name="Okereke N.R."/>
            <person name="Kolade O."/>
            <person name="Nnabue I."/>
            <person name="Nwadili C.O."/>
            <person name="Hribova E."/>
            <person name="Parker M."/>
            <person name="Nwogha J."/>
            <person name="Shu S."/>
            <person name="Carlson J."/>
            <person name="Kariba R."/>
            <person name="Muthemba S."/>
            <person name="Knop K."/>
            <person name="Barton G.J."/>
            <person name="Sherwood A.V."/>
            <person name="Lopez-Montes A."/>
            <person name="Asiedu R."/>
            <person name="Jamnadass R."/>
            <person name="Muchugi A."/>
            <person name="Goodstein D."/>
            <person name="Egesi C.N."/>
            <person name="Featherston J."/>
            <person name="Asfaw A."/>
            <person name="Simpson G.G."/>
            <person name="Dolezel J."/>
            <person name="Hendre P.S."/>
            <person name="Van Deynze A."/>
            <person name="Kumar P.L."/>
            <person name="Obidiegwu J.E."/>
            <person name="Bhattacharjee R."/>
            <person name="Rokhsar D.S."/>
        </authorList>
    </citation>
    <scope>NUCLEOTIDE SEQUENCE [LARGE SCALE GENOMIC DNA]</scope>
    <source>
        <strain evidence="2">cv. TDa95/00328</strain>
    </source>
</reference>
<comment type="caution">
    <text evidence="1">The sequence shown here is derived from an EMBL/GenBank/DDBJ whole genome shotgun (WGS) entry which is preliminary data.</text>
</comment>
<gene>
    <name evidence="1" type="ORF">IHE45_08G052700</name>
</gene>
<proteinExistence type="predicted"/>
<protein>
    <submittedName>
        <fullName evidence="1">Uncharacterized protein</fullName>
    </submittedName>
</protein>
<accession>A0ACB7VJA9</accession>
<evidence type="ECO:0000313" key="1">
    <source>
        <dbReference type="EMBL" id="KAH7674139.1"/>
    </source>
</evidence>
<sequence length="68" mass="6816">MAGFTYSLILAVILLIFLLATTAAAATKANTILSPAPSPLAGTTAEPMVSLLAICGSILLSFIAAPLI</sequence>